<evidence type="ECO:0000313" key="1">
    <source>
        <dbReference type="EMBL" id="KUI71851.1"/>
    </source>
</evidence>
<proteinExistence type="predicted"/>
<organism evidence="1 2">
    <name type="scientific">Cytospora mali</name>
    <name type="common">Apple Valsa canker fungus</name>
    <name type="synonym">Valsa mali</name>
    <dbReference type="NCBI Taxonomy" id="578113"/>
    <lineage>
        <taxon>Eukaryota</taxon>
        <taxon>Fungi</taxon>
        <taxon>Dikarya</taxon>
        <taxon>Ascomycota</taxon>
        <taxon>Pezizomycotina</taxon>
        <taxon>Sordariomycetes</taxon>
        <taxon>Sordariomycetidae</taxon>
        <taxon>Diaporthales</taxon>
        <taxon>Cytosporaceae</taxon>
        <taxon>Cytospora</taxon>
    </lineage>
</organism>
<name>A0A194W5P5_CYTMA</name>
<evidence type="ECO:0000313" key="2">
    <source>
        <dbReference type="Proteomes" id="UP000078559"/>
    </source>
</evidence>
<gene>
    <name evidence="1" type="ORF">VM1G_07833</name>
</gene>
<sequence>MSTKPQVPRGPGPINYYDSGWNIGKKIRVGPHKKEAISMARVYNQRPGRLRMHVYGGPTKKDTKLATVETLPFSKQPWTKWLRFLPGVRTGVPTDFDIILFPDEFKDKDQAERIEIRRRRFGFTVVVGHGPALRLETFEWRWSNGKEVPGNYTKKMPDTTGIGWKLLRLDTAGQDGSGDGKECVAAFSRIPKFGSKTHWYQLFNSGASGQLGDRFELYAYLTFLTILDQEARENVRRSAQQDEMMNRQRMNH</sequence>
<dbReference type="Proteomes" id="UP000078559">
    <property type="component" value="Chromosome 8"/>
</dbReference>
<reference evidence="1" key="1">
    <citation type="submission" date="2014-12" db="EMBL/GenBank/DDBJ databases">
        <title>Genome Sequence of Valsa Canker Pathogens Uncovers a Specific Adaption of Colonization on Woody Bark.</title>
        <authorList>
            <person name="Yin Z."/>
            <person name="Liu H."/>
            <person name="Gao X."/>
            <person name="Li Z."/>
            <person name="Song N."/>
            <person name="Ke X."/>
            <person name="Dai Q."/>
            <person name="Wu Y."/>
            <person name="Sun Y."/>
            <person name="Xu J.-R."/>
            <person name="Kang Z.K."/>
            <person name="Wang L."/>
            <person name="Huang L."/>
        </authorList>
    </citation>
    <scope>NUCLEOTIDE SEQUENCE [LARGE SCALE GENOMIC DNA]</scope>
    <source>
        <strain evidence="1">03-8</strain>
    </source>
</reference>
<protein>
    <submittedName>
        <fullName evidence="1">Uncharacterized protein</fullName>
    </submittedName>
</protein>
<dbReference type="EMBL" id="CM003105">
    <property type="protein sequence ID" value="KUI71851.1"/>
    <property type="molecule type" value="Genomic_DNA"/>
</dbReference>
<accession>A0A194W5P5</accession>
<dbReference type="OrthoDB" id="3431997at2759"/>
<keyword evidence="2" id="KW-1185">Reference proteome</keyword>
<dbReference type="AlphaFoldDB" id="A0A194W5P5"/>